<proteinExistence type="predicted"/>
<feature type="region of interest" description="Disordered" evidence="1">
    <location>
        <begin position="1"/>
        <end position="45"/>
    </location>
</feature>
<accession>A0A2T3ZM32</accession>
<dbReference type="EMBL" id="KZ679257">
    <property type="protein sequence ID" value="PTB45865.1"/>
    <property type="molecule type" value="Genomic_DNA"/>
</dbReference>
<evidence type="ECO:0000256" key="1">
    <source>
        <dbReference type="SAM" id="MobiDB-lite"/>
    </source>
</evidence>
<reference evidence="2 3" key="1">
    <citation type="submission" date="2016-07" db="EMBL/GenBank/DDBJ databases">
        <title>Multiple horizontal gene transfer events from other fungi enriched the ability of initially mycotrophic Trichoderma (Ascomycota) to feed on dead plant biomass.</title>
        <authorList>
            <consortium name="DOE Joint Genome Institute"/>
            <person name="Aerts A."/>
            <person name="Atanasova L."/>
            <person name="Chenthamara K."/>
            <person name="Zhang J."/>
            <person name="Grujic M."/>
            <person name="Henrissat B."/>
            <person name="Kuo A."/>
            <person name="Salamov A."/>
            <person name="Lipzen A."/>
            <person name="Labutti K."/>
            <person name="Barry K."/>
            <person name="Miao Y."/>
            <person name="Rahimi M.J."/>
            <person name="Shen Q."/>
            <person name="Grigoriev I.V."/>
            <person name="Kubicek C.P."/>
            <person name="Druzhinina I.S."/>
        </authorList>
    </citation>
    <scope>NUCLEOTIDE SEQUENCE [LARGE SCALE GENOMIC DNA]</scope>
    <source>
        <strain evidence="2 3">CBS 433.97</strain>
    </source>
</reference>
<keyword evidence="3" id="KW-1185">Reference proteome</keyword>
<evidence type="ECO:0000313" key="3">
    <source>
        <dbReference type="Proteomes" id="UP000240493"/>
    </source>
</evidence>
<feature type="compositionally biased region" description="Basic residues" evidence="1">
    <location>
        <begin position="34"/>
        <end position="45"/>
    </location>
</feature>
<name>A0A2T3ZM32_TRIA4</name>
<gene>
    <name evidence="2" type="ORF">M441DRAFT_326873</name>
</gene>
<feature type="compositionally biased region" description="Basic residues" evidence="1">
    <location>
        <begin position="9"/>
        <end position="24"/>
    </location>
</feature>
<sequence>MPYTPPPSSHHHHHHHHHRHHHKSSPSTSFLYGRAHKKSHKKKRNMTCPLFLTQDSCHVPKHKILCPKQATILWKIRLL</sequence>
<dbReference type="Proteomes" id="UP000240493">
    <property type="component" value="Unassembled WGS sequence"/>
</dbReference>
<protein>
    <submittedName>
        <fullName evidence="2">Uncharacterized protein</fullName>
    </submittedName>
</protein>
<evidence type="ECO:0000313" key="2">
    <source>
        <dbReference type="EMBL" id="PTB45865.1"/>
    </source>
</evidence>
<organism evidence="2 3">
    <name type="scientific">Trichoderma asperellum (strain ATCC 204424 / CBS 433.97 / NBRC 101777)</name>
    <dbReference type="NCBI Taxonomy" id="1042311"/>
    <lineage>
        <taxon>Eukaryota</taxon>
        <taxon>Fungi</taxon>
        <taxon>Dikarya</taxon>
        <taxon>Ascomycota</taxon>
        <taxon>Pezizomycotina</taxon>
        <taxon>Sordariomycetes</taxon>
        <taxon>Hypocreomycetidae</taxon>
        <taxon>Hypocreales</taxon>
        <taxon>Hypocreaceae</taxon>
        <taxon>Trichoderma</taxon>
    </lineage>
</organism>
<dbReference type="AlphaFoldDB" id="A0A2T3ZM32"/>